<reference evidence="6 7" key="1">
    <citation type="submission" date="2018-02" db="EMBL/GenBank/DDBJ databases">
        <title>Genomic Encyclopedia of Archaeal and Bacterial Type Strains, Phase II (KMG-II): from individual species to whole genera.</title>
        <authorList>
            <person name="Goeker M."/>
        </authorList>
    </citation>
    <scope>NUCLEOTIDE SEQUENCE [LARGE SCALE GENOMIC DNA]</scope>
    <source>
        <strain evidence="6 7">DSM 18921</strain>
    </source>
</reference>
<gene>
    <name evidence="6" type="ORF">LX70_02828</name>
</gene>
<accession>A0A2S8S581</accession>
<evidence type="ECO:0000256" key="3">
    <source>
        <dbReference type="ARBA" id="ARBA00022989"/>
    </source>
</evidence>
<keyword evidence="7" id="KW-1185">Reference proteome</keyword>
<organism evidence="6 7">
    <name type="scientific">Albidovulum denitrificans</name>
    <dbReference type="NCBI Taxonomy" id="404881"/>
    <lineage>
        <taxon>Bacteria</taxon>
        <taxon>Pseudomonadati</taxon>
        <taxon>Pseudomonadota</taxon>
        <taxon>Alphaproteobacteria</taxon>
        <taxon>Rhodobacterales</taxon>
        <taxon>Paracoccaceae</taxon>
        <taxon>Albidovulum</taxon>
    </lineage>
</organism>
<evidence type="ECO:0000256" key="2">
    <source>
        <dbReference type="ARBA" id="ARBA00022692"/>
    </source>
</evidence>
<comment type="caution">
    <text evidence="6">The sequence shown here is derived from an EMBL/GenBank/DDBJ whole genome shotgun (WGS) entry which is preliminary data.</text>
</comment>
<evidence type="ECO:0000256" key="4">
    <source>
        <dbReference type="SAM" id="MobiDB-lite"/>
    </source>
</evidence>
<dbReference type="GO" id="GO:0016757">
    <property type="term" value="F:glycosyltransferase activity"/>
    <property type="evidence" value="ECO:0007669"/>
    <property type="project" value="TreeGrafter"/>
</dbReference>
<dbReference type="GO" id="GO:0016020">
    <property type="term" value="C:membrane"/>
    <property type="evidence" value="ECO:0007669"/>
    <property type="project" value="UniProtKB-SubCell"/>
</dbReference>
<dbReference type="EMBL" id="PVEP01000006">
    <property type="protein sequence ID" value="PQV55943.1"/>
    <property type="molecule type" value="Genomic_DNA"/>
</dbReference>
<feature type="compositionally biased region" description="Low complexity" evidence="4">
    <location>
        <begin position="1"/>
        <end position="24"/>
    </location>
</feature>
<dbReference type="GO" id="GO:0008168">
    <property type="term" value="F:methyltransferase activity"/>
    <property type="evidence" value="ECO:0007669"/>
    <property type="project" value="UniProtKB-KW"/>
</dbReference>
<comment type="subcellular location">
    <subcellularLocation>
        <location evidence="1">Membrane</location>
        <topology evidence="1">Single-pass membrane protein</topology>
    </subcellularLocation>
</comment>
<proteinExistence type="predicted"/>
<dbReference type="PANTHER" id="PTHR21461">
    <property type="entry name" value="GLYCOSYLTRANSFERASE FAMILY 92 PROTEIN"/>
    <property type="match status" value="1"/>
</dbReference>
<evidence type="ECO:0000256" key="1">
    <source>
        <dbReference type="ARBA" id="ARBA00004167"/>
    </source>
</evidence>
<dbReference type="GO" id="GO:0005737">
    <property type="term" value="C:cytoplasm"/>
    <property type="evidence" value="ECO:0007669"/>
    <property type="project" value="TreeGrafter"/>
</dbReference>
<keyword evidence="2" id="KW-0812">Transmembrane</keyword>
<sequence length="613" mass="68215">MSKTKTTARATVKPTKAAKPAAKPAPKRPTKKAPKLSYTETLTVQGVSIPFVSAIITPRIERPMRAGRYEGGEVMATRDMVRAGDRVLELGGGVGLVSTVAAQVPGVEKVVTIEANPDLLPLIRETHRINGVENVELRNGVVVREGAGPVEFYLRPDFWASSMEPESRPYDRVVSLYPWPLADLIAELHPTVISADIEGGEIEVFDGVALDGVRVIIIELHPAVYGKAGEQRILDHLASLGFNPDERYLAGSVWVLSREIAKPAVVAPVGQRGLSDPAHDTAEPRFAIATCMKNEGPFILEWLAYHRAIGVQDFVVFTNDCTDGSDRLLDRLDEMGVVTHLPNPAVVAGSTFFQPLAMKYAVQMPVIRRADYFIQTDVDEFITIRAGKGHLRDLLKAAGPFHVLSVSEVNFNSAGQWDFADTWITETFREHETFAPGHWQARRGVKSIIHGIDNFATWPVHRPGAIAGLEDRYVWLDGSGRQVPAEFITKHENGIDRRGRYELVQLDHHPIRSVQSYLMKFDRGDVVTPKRNVDHHYFRRRSIGGQSENHIARILPQARAEWAALMRDGKVADLHRQTVAAHEARIAEIETRPELAELREWIRATYFPGRAAE</sequence>
<dbReference type="InterPro" id="IPR029063">
    <property type="entry name" value="SAM-dependent_MTases_sf"/>
</dbReference>
<evidence type="ECO:0000259" key="5">
    <source>
        <dbReference type="Pfam" id="PF05050"/>
    </source>
</evidence>
<keyword evidence="6" id="KW-0808">Transferase</keyword>
<keyword evidence="3" id="KW-1133">Transmembrane helix</keyword>
<dbReference type="CDD" id="cd02440">
    <property type="entry name" value="AdoMet_MTases"/>
    <property type="match status" value="1"/>
</dbReference>
<dbReference type="PANTHER" id="PTHR21461:SF69">
    <property type="entry name" value="GLYCOSYLTRANSFERASE FAMILY 92 PROTEIN"/>
    <property type="match status" value="1"/>
</dbReference>
<dbReference type="NCBIfam" id="TIGR01444">
    <property type="entry name" value="fkbM_fam"/>
    <property type="match status" value="1"/>
</dbReference>
<feature type="compositionally biased region" description="Basic residues" evidence="4">
    <location>
        <begin position="25"/>
        <end position="34"/>
    </location>
</feature>
<dbReference type="Gene3D" id="3.40.50.150">
    <property type="entry name" value="Vaccinia Virus protein VP39"/>
    <property type="match status" value="1"/>
</dbReference>
<evidence type="ECO:0000313" key="6">
    <source>
        <dbReference type="EMBL" id="PQV55943.1"/>
    </source>
</evidence>
<dbReference type="Pfam" id="PF13704">
    <property type="entry name" value="Glyco_tranf_2_4"/>
    <property type="match status" value="1"/>
</dbReference>
<dbReference type="AlphaFoldDB" id="A0A2S8S581"/>
<name>A0A2S8S581_9RHOB</name>
<dbReference type="Pfam" id="PF05050">
    <property type="entry name" value="Methyltransf_21"/>
    <property type="match status" value="1"/>
</dbReference>
<feature type="domain" description="Methyltransferase FkbM" evidence="5">
    <location>
        <begin position="102"/>
        <end position="242"/>
    </location>
</feature>
<protein>
    <submittedName>
        <fullName evidence="6">FkbM family methyltransferase</fullName>
    </submittedName>
</protein>
<dbReference type="Proteomes" id="UP000238338">
    <property type="component" value="Unassembled WGS sequence"/>
</dbReference>
<dbReference type="GO" id="GO:0032259">
    <property type="term" value="P:methylation"/>
    <property type="evidence" value="ECO:0007669"/>
    <property type="project" value="UniProtKB-KW"/>
</dbReference>
<dbReference type="InterPro" id="IPR006342">
    <property type="entry name" value="FkbM_mtfrase"/>
</dbReference>
<dbReference type="RefSeq" id="WP_105515411.1">
    <property type="nucleotide sequence ID" value="NZ_PVEP01000006.1"/>
</dbReference>
<dbReference type="OrthoDB" id="4964299at2"/>
<keyword evidence="6" id="KW-0489">Methyltransferase</keyword>
<evidence type="ECO:0000313" key="7">
    <source>
        <dbReference type="Proteomes" id="UP000238338"/>
    </source>
</evidence>
<keyword evidence="3" id="KW-0472">Membrane</keyword>
<dbReference type="SUPFAM" id="SSF53335">
    <property type="entry name" value="S-adenosyl-L-methionine-dependent methyltransferases"/>
    <property type="match status" value="1"/>
</dbReference>
<feature type="region of interest" description="Disordered" evidence="4">
    <location>
        <begin position="1"/>
        <end position="36"/>
    </location>
</feature>